<comment type="caution">
    <text evidence="2">The sequence shown here is derived from an EMBL/GenBank/DDBJ whole genome shotgun (WGS) entry which is preliminary data.</text>
</comment>
<name>A0A0F9SPM4_9ZZZZ</name>
<accession>A0A0F9SPM4</accession>
<feature type="transmembrane region" description="Helical" evidence="1">
    <location>
        <begin position="326"/>
        <end position="344"/>
    </location>
</feature>
<keyword evidence="1" id="KW-0472">Membrane</keyword>
<evidence type="ECO:0000313" key="2">
    <source>
        <dbReference type="EMBL" id="KKN38886.1"/>
    </source>
</evidence>
<feature type="transmembrane region" description="Helical" evidence="1">
    <location>
        <begin position="65"/>
        <end position="89"/>
    </location>
</feature>
<keyword evidence="1" id="KW-1133">Transmembrane helix</keyword>
<feature type="transmembrane region" description="Helical" evidence="1">
    <location>
        <begin position="25"/>
        <end position="45"/>
    </location>
</feature>
<feature type="transmembrane region" description="Helical" evidence="1">
    <location>
        <begin position="369"/>
        <end position="392"/>
    </location>
</feature>
<feature type="non-terminal residue" evidence="2">
    <location>
        <position position="405"/>
    </location>
</feature>
<feature type="transmembrane region" description="Helical" evidence="1">
    <location>
        <begin position="244"/>
        <end position="265"/>
    </location>
</feature>
<keyword evidence="1" id="KW-0812">Transmembrane</keyword>
<reference evidence="2" key="1">
    <citation type="journal article" date="2015" name="Nature">
        <title>Complex archaea that bridge the gap between prokaryotes and eukaryotes.</title>
        <authorList>
            <person name="Spang A."/>
            <person name="Saw J.H."/>
            <person name="Jorgensen S.L."/>
            <person name="Zaremba-Niedzwiedzka K."/>
            <person name="Martijn J."/>
            <person name="Lind A.E."/>
            <person name="van Eijk R."/>
            <person name="Schleper C."/>
            <person name="Guy L."/>
            <person name="Ettema T.J."/>
        </authorList>
    </citation>
    <scope>NUCLEOTIDE SEQUENCE</scope>
</reference>
<dbReference type="AlphaFoldDB" id="A0A0F9SPM4"/>
<evidence type="ECO:0000256" key="1">
    <source>
        <dbReference type="SAM" id="Phobius"/>
    </source>
</evidence>
<organism evidence="2">
    <name type="scientific">marine sediment metagenome</name>
    <dbReference type="NCBI Taxonomy" id="412755"/>
    <lineage>
        <taxon>unclassified sequences</taxon>
        <taxon>metagenomes</taxon>
        <taxon>ecological metagenomes</taxon>
    </lineage>
</organism>
<dbReference type="EMBL" id="LAZR01001797">
    <property type="protein sequence ID" value="KKN38886.1"/>
    <property type="molecule type" value="Genomic_DNA"/>
</dbReference>
<feature type="transmembrane region" description="Helical" evidence="1">
    <location>
        <begin position="110"/>
        <end position="138"/>
    </location>
</feature>
<sequence>MSLWIIVAKNEIRLKTSRFRKHRRLFFILIFSVFLFWAAFLGPILLDSILPEAFKIYSGNFEILFVNLLENAFASLFLMYLMYPLFTLFRKEKISKKEILLASPAKSGDIFLGEFLGQLPFYFLFILGIGPFIVTLLLQINTDLTMVHHLLIYLLFFTLFIFGSLLGRFIAIWIEFKIIKSRKLNRTRNLLLLSISIFIIIIFFLFQVSLELLKANQVLRVVFPSFWYSSIILYLVNPLLIEPFLLSIWVDFGLVFFFPFLLLYISYKKVKLPYGEDKGINKVYERNRREPIFYQTIKRITPKKHASVVVIQFKNFLRKKENKTKIVYTIGLILFFGILILLSLKEHTLSFGEILGIPLVIQITFTTELIMLIISWMGGLIYGILMGISAFFESRDLLELYKKSP</sequence>
<protein>
    <submittedName>
        <fullName evidence="2">Uncharacterized protein</fullName>
    </submittedName>
</protein>
<feature type="transmembrane region" description="Helical" evidence="1">
    <location>
        <begin position="150"/>
        <end position="170"/>
    </location>
</feature>
<gene>
    <name evidence="2" type="ORF">LCGC14_0749070</name>
</gene>
<proteinExistence type="predicted"/>
<feature type="transmembrane region" description="Helical" evidence="1">
    <location>
        <begin position="190"/>
        <end position="210"/>
    </location>
</feature>